<keyword evidence="2" id="KW-1185">Reference proteome</keyword>
<dbReference type="EMBL" id="BMAV01023203">
    <property type="protein sequence ID" value="GFY78788.1"/>
    <property type="molecule type" value="Genomic_DNA"/>
</dbReference>
<protein>
    <submittedName>
        <fullName evidence="1">Uncharacterized protein</fullName>
    </submittedName>
</protein>
<accession>A0A8X6YUU8</accession>
<comment type="caution">
    <text evidence="1">The sequence shown here is derived from an EMBL/GenBank/DDBJ whole genome shotgun (WGS) entry which is preliminary data.</text>
</comment>
<name>A0A8X6YUU8_9ARAC</name>
<sequence length="157" mass="18548">MKRKRSSLRKRKRLQDHSLKIICQGFRSEDSLKMEMIALDAILMGLEILREGVQTLEYCRNNLDQVVDYERQKLIHIFSEITPDEIRDLLPLHFVDGEVLIELIERSFAEFSGNTHYSELLSRAKEDFKRLHAKFLIIKIDMLAYLVYIEHKITGIL</sequence>
<gene>
    <name evidence="1" type="ORF">TNIN_116711</name>
</gene>
<reference evidence="1" key="1">
    <citation type="submission" date="2020-08" db="EMBL/GenBank/DDBJ databases">
        <title>Multicomponent nature underlies the extraordinary mechanical properties of spider dragline silk.</title>
        <authorList>
            <person name="Kono N."/>
            <person name="Nakamura H."/>
            <person name="Mori M."/>
            <person name="Yoshida Y."/>
            <person name="Ohtoshi R."/>
            <person name="Malay A.D."/>
            <person name="Moran D.A.P."/>
            <person name="Tomita M."/>
            <person name="Numata K."/>
            <person name="Arakawa K."/>
        </authorList>
    </citation>
    <scope>NUCLEOTIDE SEQUENCE</scope>
</reference>
<proteinExistence type="predicted"/>
<evidence type="ECO:0000313" key="2">
    <source>
        <dbReference type="Proteomes" id="UP000886998"/>
    </source>
</evidence>
<dbReference type="AlphaFoldDB" id="A0A8X6YUU8"/>
<evidence type="ECO:0000313" key="1">
    <source>
        <dbReference type="EMBL" id="GFY78788.1"/>
    </source>
</evidence>
<dbReference type="Proteomes" id="UP000886998">
    <property type="component" value="Unassembled WGS sequence"/>
</dbReference>
<organism evidence="1 2">
    <name type="scientific">Trichonephila inaurata madagascariensis</name>
    <dbReference type="NCBI Taxonomy" id="2747483"/>
    <lineage>
        <taxon>Eukaryota</taxon>
        <taxon>Metazoa</taxon>
        <taxon>Ecdysozoa</taxon>
        <taxon>Arthropoda</taxon>
        <taxon>Chelicerata</taxon>
        <taxon>Arachnida</taxon>
        <taxon>Araneae</taxon>
        <taxon>Araneomorphae</taxon>
        <taxon>Entelegynae</taxon>
        <taxon>Araneoidea</taxon>
        <taxon>Nephilidae</taxon>
        <taxon>Trichonephila</taxon>
        <taxon>Trichonephila inaurata</taxon>
    </lineage>
</organism>